<accession>U9T3T7</accession>
<dbReference type="Pfam" id="PF00012">
    <property type="entry name" value="HSP70"/>
    <property type="match status" value="1"/>
</dbReference>
<dbReference type="PANTHER" id="PTHR14187:SF5">
    <property type="entry name" value="HEAT SHOCK 70 KDA PROTEIN 12A"/>
    <property type="match status" value="1"/>
</dbReference>
<dbReference type="eggNOG" id="KOG0101">
    <property type="taxonomic scope" value="Eukaryota"/>
</dbReference>
<gene>
    <name evidence="3" type="ORF">GLOINDRAFT_10971</name>
</gene>
<dbReference type="InterPro" id="IPR043129">
    <property type="entry name" value="ATPase_NBD"/>
</dbReference>
<evidence type="ECO:0008006" key="4">
    <source>
        <dbReference type="Google" id="ProtNLM"/>
    </source>
</evidence>
<dbReference type="EMBL" id="KI299110">
    <property type="protein sequence ID" value="ERZ98020.1"/>
    <property type="molecule type" value="Genomic_DNA"/>
</dbReference>
<dbReference type="SUPFAM" id="SSF53067">
    <property type="entry name" value="Actin-like ATPase domain"/>
    <property type="match status" value="2"/>
</dbReference>
<evidence type="ECO:0000313" key="3">
    <source>
        <dbReference type="EMBL" id="ERZ98020.1"/>
    </source>
</evidence>
<sequence length="573" mass="65984">MDTRVVVAIDFGTTFSGFAYSNQNNPEIITNDIWPQQIGSLKTNTVLQYDSNYQNVIKWGNPALAKKINRRNKDSSSKSVELFKLHLGNIPQNEKPPLPHQLSYEKAISDYLHELGKKNYLKLPIYIMNLGKLIKETVTTRWDGLRFFEHVLLVISVPAEFNDHAKDTMRKCLYNAGLTDSKESKKVEFTTEPEAAAIYCMRNLNEHDKGMIPINASFMVVDCGGGTVDLTMRKLLKHNKLSEITERTGDYCGGSYVDREFLKFLSRKLGQSTINMLRENNYNQMQYMIQQFCQKLKFHFTGDPAGFEPFEFDIEDICPVLKQYCKDDIKEKMEENDWIIDINFEDLKSMFDPVIGKIIRLIRGQLSSSKNKCSAMFLVGGFSESKYLQMRVKEEFRKLVPPIIVPRQPIAAIVRGACDYGLKMSTIVDRTLKYTYGITRHRDWKVGDPTGPNYQIKKEGNVDRIRIFDCFVTRGTRIEVDQEFSNNYKPHKPAQTVISFPIYITTNLNITEFYDESCMKLLGKLTIDLPDAHLGRSRKVEFSLIFGKMEIVAKAKSLQNGRTYNTRFELELS</sequence>
<keyword evidence="2" id="KW-0067">ATP-binding</keyword>
<evidence type="ECO:0000256" key="1">
    <source>
        <dbReference type="ARBA" id="ARBA00022741"/>
    </source>
</evidence>
<dbReference type="Gene3D" id="3.30.420.40">
    <property type="match status" value="2"/>
</dbReference>
<dbReference type="CDD" id="cd10229">
    <property type="entry name" value="ASKHA_NBD_HSP70_HSPA12"/>
    <property type="match status" value="1"/>
</dbReference>
<dbReference type="GO" id="GO:0140662">
    <property type="term" value="F:ATP-dependent protein folding chaperone"/>
    <property type="evidence" value="ECO:0007669"/>
    <property type="project" value="InterPro"/>
</dbReference>
<organism evidence="3">
    <name type="scientific">Rhizophagus irregularis (strain DAOM 181602 / DAOM 197198 / MUCL 43194)</name>
    <name type="common">Arbuscular mycorrhizal fungus</name>
    <name type="synonym">Glomus intraradices</name>
    <dbReference type="NCBI Taxonomy" id="747089"/>
    <lineage>
        <taxon>Eukaryota</taxon>
        <taxon>Fungi</taxon>
        <taxon>Fungi incertae sedis</taxon>
        <taxon>Mucoromycota</taxon>
        <taxon>Glomeromycotina</taxon>
        <taxon>Glomeromycetes</taxon>
        <taxon>Glomerales</taxon>
        <taxon>Glomeraceae</taxon>
        <taxon>Rhizophagus</taxon>
    </lineage>
</organism>
<protein>
    <recommendedName>
        <fullName evidence="4">Actin-like ATPase domain-containing protein</fullName>
    </recommendedName>
</protein>
<dbReference type="InterPro" id="IPR013126">
    <property type="entry name" value="Hsp_70_fam"/>
</dbReference>
<reference evidence="3" key="1">
    <citation type="submission" date="2013-07" db="EMBL/GenBank/DDBJ databases">
        <title>The genome of an arbuscular mycorrhizal fungus provides insights into the evolution of the oldest plant symbiosis.</title>
        <authorList>
            <consortium name="DOE Joint Genome Institute"/>
            <person name="Tisserant E."/>
            <person name="Malbreil M."/>
            <person name="Kuo A."/>
            <person name="Kohler A."/>
            <person name="Symeonidi A."/>
            <person name="Balestrini R."/>
            <person name="Charron P."/>
            <person name="Duensing N."/>
            <person name="Frei-dit-Frey N."/>
            <person name="Gianinazzi-Pearson V."/>
            <person name="Gilbert B."/>
            <person name="Handa Y."/>
            <person name="Hijri M."/>
            <person name="Kaul R."/>
            <person name="Kawaguchi M."/>
            <person name="Krajinski F."/>
            <person name="Lammers P."/>
            <person name="Lapierre D."/>
            <person name="Masclaux F.G."/>
            <person name="Murat C."/>
            <person name="Morin E."/>
            <person name="Ndikumana S."/>
            <person name="Pagni M."/>
            <person name="Petitpierre D."/>
            <person name="Requena N."/>
            <person name="Rosikiewicz P."/>
            <person name="Riley R."/>
            <person name="Saito K."/>
            <person name="San Clemente H."/>
            <person name="Shapiro H."/>
            <person name="van Tuinen D."/>
            <person name="Becard G."/>
            <person name="Bonfante P."/>
            <person name="Paszkowski U."/>
            <person name="Shachar-Hill Y."/>
            <person name="Young J.P."/>
            <person name="Sanders I.R."/>
            <person name="Henrissat B."/>
            <person name="Rensing S.A."/>
            <person name="Grigoriev I.V."/>
            <person name="Corradi N."/>
            <person name="Roux C."/>
            <person name="Martin F."/>
        </authorList>
    </citation>
    <scope>NUCLEOTIDE SEQUENCE</scope>
    <source>
        <strain evidence="3">DAOM 197198</strain>
    </source>
</reference>
<evidence type="ECO:0000256" key="2">
    <source>
        <dbReference type="ARBA" id="ARBA00022840"/>
    </source>
</evidence>
<keyword evidence="1" id="KW-0547">Nucleotide-binding</keyword>
<dbReference type="PANTHER" id="PTHR14187">
    <property type="entry name" value="ALPHA KINASE/ELONGATION FACTOR 2 KINASE"/>
    <property type="match status" value="1"/>
</dbReference>
<dbReference type="AlphaFoldDB" id="U9T3T7"/>
<name>U9T3T7_RHIID</name>
<dbReference type="HOGENOM" id="CLU_009958_7_1_1"/>
<dbReference type="Gene3D" id="3.90.640.10">
    <property type="entry name" value="Actin, Chain A, domain 4"/>
    <property type="match status" value="1"/>
</dbReference>
<proteinExistence type="predicted"/>
<dbReference type="VEuPathDB" id="FungiDB:RhiirFUN_001134"/>
<dbReference type="GO" id="GO:0005524">
    <property type="term" value="F:ATP binding"/>
    <property type="evidence" value="ECO:0007669"/>
    <property type="project" value="UniProtKB-KW"/>
</dbReference>